<accession>A0ABW2UNQ3</accession>
<feature type="region of interest" description="Disordered" evidence="1">
    <location>
        <begin position="1"/>
        <end position="23"/>
    </location>
</feature>
<reference evidence="4" key="1">
    <citation type="journal article" date="2019" name="Int. J. Syst. Evol. Microbiol.">
        <title>The Global Catalogue of Microorganisms (GCM) 10K type strain sequencing project: providing services to taxonomists for standard genome sequencing and annotation.</title>
        <authorList>
            <consortium name="The Broad Institute Genomics Platform"/>
            <consortium name="The Broad Institute Genome Sequencing Center for Infectious Disease"/>
            <person name="Wu L."/>
            <person name="Ma J."/>
        </authorList>
    </citation>
    <scope>NUCLEOTIDE SEQUENCE [LARGE SCALE GENOMIC DNA]</scope>
    <source>
        <strain evidence="4">CGMCC 1.12750</strain>
    </source>
</reference>
<protein>
    <submittedName>
        <fullName evidence="3">STAS domain-containing protein</fullName>
    </submittedName>
</protein>
<feature type="domain" description="MlaB-like STAS" evidence="2">
    <location>
        <begin position="23"/>
        <end position="99"/>
    </location>
</feature>
<evidence type="ECO:0000259" key="2">
    <source>
        <dbReference type="Pfam" id="PF13466"/>
    </source>
</evidence>
<dbReference type="EMBL" id="JBHTFQ010000005">
    <property type="protein sequence ID" value="MFC7704643.1"/>
    <property type="molecule type" value="Genomic_DNA"/>
</dbReference>
<evidence type="ECO:0000313" key="4">
    <source>
        <dbReference type="Proteomes" id="UP001596516"/>
    </source>
</evidence>
<dbReference type="InterPro" id="IPR058548">
    <property type="entry name" value="MlaB-like_STAS"/>
</dbReference>
<comment type="caution">
    <text evidence="3">The sequence shown here is derived from an EMBL/GenBank/DDBJ whole genome shotgun (WGS) entry which is preliminary data.</text>
</comment>
<dbReference type="Proteomes" id="UP001596516">
    <property type="component" value="Unassembled WGS sequence"/>
</dbReference>
<sequence>MTDTTEDSALPIEPAEQRPPKLLDLPERLDLNAADELAEALEHLRETPLDLNAARVSQLSALCLQVLIATKRQWDQDQAPLRIIDPSEAFTSGLERLGVPLDFFVQGEVA</sequence>
<proteinExistence type="predicted"/>
<keyword evidence="4" id="KW-1185">Reference proteome</keyword>
<dbReference type="SUPFAM" id="SSF52091">
    <property type="entry name" value="SpoIIaa-like"/>
    <property type="match status" value="1"/>
</dbReference>
<dbReference type="Gene3D" id="3.30.750.24">
    <property type="entry name" value="STAS domain"/>
    <property type="match status" value="1"/>
</dbReference>
<evidence type="ECO:0000313" key="3">
    <source>
        <dbReference type="EMBL" id="MFC7704643.1"/>
    </source>
</evidence>
<dbReference type="InterPro" id="IPR036513">
    <property type="entry name" value="STAS_dom_sf"/>
</dbReference>
<dbReference type="RefSeq" id="WP_377403182.1">
    <property type="nucleotide sequence ID" value="NZ_JBHTFQ010000005.1"/>
</dbReference>
<dbReference type="Pfam" id="PF13466">
    <property type="entry name" value="STAS_2"/>
    <property type="match status" value="1"/>
</dbReference>
<name>A0ABW2UNQ3_9RHOB</name>
<evidence type="ECO:0000256" key="1">
    <source>
        <dbReference type="SAM" id="MobiDB-lite"/>
    </source>
</evidence>
<organism evidence="3 4">
    <name type="scientific">Plastorhodobacter daqingensis</name>
    <dbReference type="NCBI Taxonomy" id="1387281"/>
    <lineage>
        <taxon>Bacteria</taxon>
        <taxon>Pseudomonadati</taxon>
        <taxon>Pseudomonadota</taxon>
        <taxon>Alphaproteobacteria</taxon>
        <taxon>Rhodobacterales</taxon>
        <taxon>Paracoccaceae</taxon>
        <taxon>Plastorhodobacter</taxon>
    </lineage>
</organism>
<gene>
    <name evidence="3" type="ORF">ACFQXB_10605</name>
</gene>